<keyword evidence="1" id="KW-0808">Transferase</keyword>
<gene>
    <name evidence="1" type="ORF">OWV82_003802</name>
</gene>
<comment type="caution">
    <text evidence="1">The sequence shown here is derived from an EMBL/GenBank/DDBJ whole genome shotgun (WGS) entry which is preliminary data.</text>
</comment>
<proteinExistence type="predicted"/>
<keyword evidence="1" id="KW-0239">DNA-directed DNA polymerase</keyword>
<evidence type="ECO:0000313" key="2">
    <source>
        <dbReference type="Proteomes" id="UP001164539"/>
    </source>
</evidence>
<name>A0ACC1YMV2_MELAZ</name>
<evidence type="ECO:0000313" key="1">
    <source>
        <dbReference type="EMBL" id="KAJ4724863.1"/>
    </source>
</evidence>
<reference evidence="1 2" key="1">
    <citation type="journal article" date="2023" name="Science">
        <title>Complex scaffold remodeling in plant triterpene biosynthesis.</title>
        <authorList>
            <person name="De La Pena R."/>
            <person name="Hodgson H."/>
            <person name="Liu J.C."/>
            <person name="Stephenson M.J."/>
            <person name="Martin A.C."/>
            <person name="Owen C."/>
            <person name="Harkess A."/>
            <person name="Leebens-Mack J."/>
            <person name="Jimenez L.E."/>
            <person name="Osbourn A."/>
            <person name="Sattely E.S."/>
        </authorList>
    </citation>
    <scope>NUCLEOTIDE SEQUENCE [LARGE SCALE GENOMIC DNA]</scope>
    <source>
        <strain evidence="2">cv. JPN11</strain>
        <tissue evidence="1">Leaf</tissue>
    </source>
</reference>
<sequence>MVEKKPSLKDLLSTFVVETRNRFNKNEAQLDNMKTHMVNIRAIVKSLKVQVGQLATSIKSLHNEKFPSDKEVNPREQCKVITLRSGKELELLKCKENKAKEDKMKESEVIGKKVEKKAQKEVFKPHGISFPDNPPIITPPLPFSQRFQKKKLGAQFLKFLEMFRKLHVNIPFADILEQMLNYLKFMKEVMPKKRHLEEYEIVKLTEECSSIIQRKLPKKEKDPDSFTIPCTIGKSNFERALYDLGANINLMPLSIFRKLGLSEVKPTTISLQMADRSIT</sequence>
<accession>A0ACC1YMV2</accession>
<organism evidence="1 2">
    <name type="scientific">Melia azedarach</name>
    <name type="common">Chinaberry tree</name>
    <dbReference type="NCBI Taxonomy" id="155640"/>
    <lineage>
        <taxon>Eukaryota</taxon>
        <taxon>Viridiplantae</taxon>
        <taxon>Streptophyta</taxon>
        <taxon>Embryophyta</taxon>
        <taxon>Tracheophyta</taxon>
        <taxon>Spermatophyta</taxon>
        <taxon>Magnoliopsida</taxon>
        <taxon>eudicotyledons</taxon>
        <taxon>Gunneridae</taxon>
        <taxon>Pentapetalae</taxon>
        <taxon>rosids</taxon>
        <taxon>malvids</taxon>
        <taxon>Sapindales</taxon>
        <taxon>Meliaceae</taxon>
        <taxon>Melia</taxon>
    </lineage>
</organism>
<keyword evidence="2" id="KW-1185">Reference proteome</keyword>
<keyword evidence="1" id="KW-0548">Nucleotidyltransferase</keyword>
<dbReference type="Proteomes" id="UP001164539">
    <property type="component" value="Chromosome 2"/>
</dbReference>
<protein>
    <submittedName>
        <fullName evidence="1">DNA-directed DNA polymerase</fullName>
    </submittedName>
</protein>
<dbReference type="EMBL" id="CM051395">
    <property type="protein sequence ID" value="KAJ4724863.1"/>
    <property type="molecule type" value="Genomic_DNA"/>
</dbReference>